<reference evidence="1 2" key="1">
    <citation type="submission" date="2018-06" db="EMBL/GenBank/DDBJ databases">
        <title>Halonotius sp. F13-13 a new haloarchaeeon isolated from a solar saltern from Isla Cristina, Huelva, Spain.</title>
        <authorList>
            <person name="Duran-Viseras A."/>
            <person name="Sanchez-Porro C."/>
            <person name="Ventosa A."/>
        </authorList>
    </citation>
    <scope>NUCLEOTIDE SEQUENCE [LARGE SCALE GENOMIC DNA]</scope>
    <source>
        <strain evidence="1 2">CECT 7525</strain>
    </source>
</reference>
<evidence type="ECO:0000313" key="2">
    <source>
        <dbReference type="Proteomes" id="UP000281564"/>
    </source>
</evidence>
<keyword evidence="2" id="KW-1185">Reference proteome</keyword>
<accession>A0A3A6QA50</accession>
<protein>
    <submittedName>
        <fullName evidence="1">Uncharacterized protein</fullName>
    </submittedName>
</protein>
<comment type="caution">
    <text evidence="1">The sequence shown here is derived from an EMBL/GenBank/DDBJ whole genome shotgun (WGS) entry which is preliminary data.</text>
</comment>
<organism evidence="1 2">
    <name type="scientific">Halonotius pteroides</name>
    <dbReference type="NCBI Taxonomy" id="268735"/>
    <lineage>
        <taxon>Archaea</taxon>
        <taxon>Methanobacteriati</taxon>
        <taxon>Methanobacteriota</taxon>
        <taxon>Stenosarchaea group</taxon>
        <taxon>Halobacteria</taxon>
        <taxon>Halobacteriales</taxon>
        <taxon>Haloferacaceae</taxon>
        <taxon>Halonotius</taxon>
    </lineage>
</organism>
<evidence type="ECO:0000313" key="1">
    <source>
        <dbReference type="EMBL" id="RJX51452.1"/>
    </source>
</evidence>
<sequence>MDEIIRRKLIKCIGGSAFAGTAFSGVASASESDNFDDGLGLKRTKQDASIRDQQTGKVWSAEPVKQMRSFLKKEYNITVTPSDLDAYIIESSEGNASFRLFRTPFEEEKDIKADVVIRDLEDGTHVSATIGTNVYKSSPSITNNGDNQSRSSELEEYGIITGQEWSDNLDINSDSNSITTQNNCDFTWDYPLGLDDTPPNWVCEAVFYLGGLALAVYPEPTTSGLGIAIITITAGSGGCSVAYTIEDETEVNLGATIIVCLETSCEVDGFGVNCDFDFQAYLEP</sequence>
<dbReference type="AlphaFoldDB" id="A0A3A6QA50"/>
<dbReference type="EMBL" id="QMDW01000002">
    <property type="protein sequence ID" value="RJX51452.1"/>
    <property type="molecule type" value="Genomic_DNA"/>
</dbReference>
<proteinExistence type="predicted"/>
<name>A0A3A6QA50_9EURY</name>
<dbReference type="RefSeq" id="WP_120082915.1">
    <property type="nucleotide sequence ID" value="NZ_QMDW01000002.1"/>
</dbReference>
<dbReference type="Proteomes" id="UP000281564">
    <property type="component" value="Unassembled WGS sequence"/>
</dbReference>
<gene>
    <name evidence="1" type="ORF">DP106_01800</name>
</gene>